<evidence type="ECO:0000256" key="1">
    <source>
        <dbReference type="SAM" id="Phobius"/>
    </source>
</evidence>
<dbReference type="Proteomes" id="UP000451565">
    <property type="component" value="Unassembled WGS sequence"/>
</dbReference>
<accession>A0A843YQI5</accession>
<keyword evidence="1" id="KW-1133">Transmembrane helix</keyword>
<comment type="caution">
    <text evidence="2">The sequence shown here is derived from an EMBL/GenBank/DDBJ whole genome shotgun (WGS) entry which is preliminary data.</text>
</comment>
<dbReference type="EMBL" id="WINI01000001">
    <property type="protein sequence ID" value="MQR00004.1"/>
    <property type="molecule type" value="Genomic_DNA"/>
</dbReference>
<reference evidence="2 3" key="1">
    <citation type="submission" date="2019-10" db="EMBL/GenBank/DDBJ databases">
        <title>Glaciimonas soli sp. nov., a psychrophilic bacterium isolated from the forest soil of a high elevation mountain in Taiwan.</title>
        <authorList>
            <person name="Wang L.-T."/>
            <person name="Shieh W.Y."/>
        </authorList>
    </citation>
    <scope>NUCLEOTIDE SEQUENCE [LARGE SCALE GENOMIC DNA]</scope>
    <source>
        <strain evidence="2 3">GS1</strain>
    </source>
</reference>
<keyword evidence="1" id="KW-0472">Membrane</keyword>
<keyword evidence="1" id="KW-0812">Transmembrane</keyword>
<gene>
    <name evidence="2" type="ORF">GEV47_04805</name>
</gene>
<sequence>MADWVIWMLMAGVLIIAELFTGTFYLLMVALGLIAGGLAALVGFSMEWQLLVAAVVAVLATVGLRRSRFGKRDRVQAERDPNVNLDIGQKINVNAWEAPMGAGGVASARVMYRGALWDVELAPGQEAQAGQFVIQEIRGSRLIVSNTK</sequence>
<evidence type="ECO:0000313" key="3">
    <source>
        <dbReference type="Proteomes" id="UP000451565"/>
    </source>
</evidence>
<dbReference type="OrthoDB" id="5654021at2"/>
<dbReference type="RefSeq" id="WP_153233531.1">
    <property type="nucleotide sequence ID" value="NZ_WINI01000001.1"/>
</dbReference>
<organism evidence="2 3">
    <name type="scientific">Glaciimonas soli</name>
    <dbReference type="NCBI Taxonomy" id="2590999"/>
    <lineage>
        <taxon>Bacteria</taxon>
        <taxon>Pseudomonadati</taxon>
        <taxon>Pseudomonadota</taxon>
        <taxon>Betaproteobacteria</taxon>
        <taxon>Burkholderiales</taxon>
        <taxon>Oxalobacteraceae</taxon>
        <taxon>Glaciimonas</taxon>
    </lineage>
</organism>
<evidence type="ECO:0000313" key="2">
    <source>
        <dbReference type="EMBL" id="MQR00004.1"/>
    </source>
</evidence>
<protein>
    <submittedName>
        <fullName evidence="2">NfeD family protein</fullName>
    </submittedName>
</protein>
<feature type="transmembrane region" description="Helical" evidence="1">
    <location>
        <begin position="48"/>
        <end position="64"/>
    </location>
</feature>
<name>A0A843YQI5_9BURK</name>
<proteinExistence type="predicted"/>
<keyword evidence="3" id="KW-1185">Reference proteome</keyword>
<feature type="transmembrane region" description="Helical" evidence="1">
    <location>
        <begin position="12"/>
        <end position="42"/>
    </location>
</feature>
<dbReference type="AlphaFoldDB" id="A0A843YQI5"/>